<dbReference type="EMBL" id="JACTNZ010000013">
    <property type="protein sequence ID" value="KAG5516144.1"/>
    <property type="molecule type" value="Genomic_DNA"/>
</dbReference>
<protein>
    <submittedName>
        <fullName evidence="2">Uncharacterized protein</fullName>
    </submittedName>
</protein>
<evidence type="ECO:0000256" key="1">
    <source>
        <dbReference type="SAM" id="MobiDB-lite"/>
    </source>
</evidence>
<dbReference type="Proteomes" id="UP000823749">
    <property type="component" value="Chromosome 13"/>
</dbReference>
<dbReference type="AlphaFoldDB" id="A0AAV6HTD0"/>
<organism evidence="2 3">
    <name type="scientific">Rhododendron griersonianum</name>
    <dbReference type="NCBI Taxonomy" id="479676"/>
    <lineage>
        <taxon>Eukaryota</taxon>
        <taxon>Viridiplantae</taxon>
        <taxon>Streptophyta</taxon>
        <taxon>Embryophyta</taxon>
        <taxon>Tracheophyta</taxon>
        <taxon>Spermatophyta</taxon>
        <taxon>Magnoliopsida</taxon>
        <taxon>eudicotyledons</taxon>
        <taxon>Gunneridae</taxon>
        <taxon>Pentapetalae</taxon>
        <taxon>asterids</taxon>
        <taxon>Ericales</taxon>
        <taxon>Ericaceae</taxon>
        <taxon>Ericoideae</taxon>
        <taxon>Rhodoreae</taxon>
        <taxon>Rhododendron</taxon>
    </lineage>
</organism>
<feature type="region of interest" description="Disordered" evidence="1">
    <location>
        <begin position="127"/>
        <end position="151"/>
    </location>
</feature>
<reference evidence="2 3" key="1">
    <citation type="submission" date="2020-08" db="EMBL/GenBank/DDBJ databases">
        <title>Plant Genome Project.</title>
        <authorList>
            <person name="Zhang R.-G."/>
        </authorList>
    </citation>
    <scope>NUCLEOTIDE SEQUENCE [LARGE SCALE GENOMIC DNA]</scope>
    <source>
        <strain evidence="2">WSP0</strain>
        <tissue evidence="2">Leaf</tissue>
    </source>
</reference>
<feature type="compositionally biased region" description="Basic residues" evidence="1">
    <location>
        <begin position="1"/>
        <end position="12"/>
    </location>
</feature>
<evidence type="ECO:0000313" key="2">
    <source>
        <dbReference type="EMBL" id="KAG5516144.1"/>
    </source>
</evidence>
<keyword evidence="3" id="KW-1185">Reference proteome</keyword>
<dbReference type="PANTHER" id="PTHR46250">
    <property type="entry name" value="MYB/SANT-LIKE DNA-BINDING DOMAIN PROTEIN-RELATED"/>
    <property type="match status" value="1"/>
</dbReference>
<feature type="region of interest" description="Disordered" evidence="1">
    <location>
        <begin position="1"/>
        <end position="33"/>
    </location>
</feature>
<accession>A0AAV6HTD0</accession>
<name>A0AAV6HTD0_9ERIC</name>
<sequence>MEKPTKSRKRGGKAKEGGNAEENVADATRRSWNQREEDALLNAMKEMVVKGERIENSFKSGYLRKVEGMLLVALPGTSIRASPHISSKLKVWKKTYYSVKAMRGSSGATGEMAESAADMVENLDEAAKEGGADSTTVNNTDKSPEELSKKKAKVSENILAGMNNFADKLGDIF</sequence>
<comment type="caution">
    <text evidence="2">The sequence shown here is derived from an EMBL/GenBank/DDBJ whole genome shotgun (WGS) entry which is preliminary data.</text>
</comment>
<gene>
    <name evidence="2" type="ORF">RHGRI_037003</name>
</gene>
<evidence type="ECO:0000313" key="3">
    <source>
        <dbReference type="Proteomes" id="UP000823749"/>
    </source>
</evidence>
<dbReference type="PANTHER" id="PTHR46250:SF15">
    <property type="entry name" value="OS01G0523800 PROTEIN"/>
    <property type="match status" value="1"/>
</dbReference>
<proteinExistence type="predicted"/>